<organism evidence="5 6">
    <name type="scientific">Pegethrix bostrychoides GSE-TBD4-15B</name>
    <dbReference type="NCBI Taxonomy" id="2839662"/>
    <lineage>
        <taxon>Bacteria</taxon>
        <taxon>Bacillati</taxon>
        <taxon>Cyanobacteriota</taxon>
        <taxon>Cyanophyceae</taxon>
        <taxon>Oculatellales</taxon>
        <taxon>Oculatellaceae</taxon>
        <taxon>Pegethrix</taxon>
    </lineage>
</organism>
<keyword evidence="2" id="KW-0605">Phycobilisome</keyword>
<feature type="transmembrane region" description="Helical" evidence="4">
    <location>
        <begin position="278"/>
        <end position="297"/>
    </location>
</feature>
<accession>A0A951U3D7</accession>
<sequence>MTPSFTLSSSQRSGGQTWLRWLNLRPEEVERTFLMFAFYTLTSVGILWLEVSVAALFLGEYGAESLPWIYLASAVIGTGFGFLYSWLQRFLSLRRVIVLTAVLMALPLFLFRLDLNLALLGGYSIFLMRLWLEAIYVLNEVNTSITANQLFTIREIKRTYPLISSGILAADVVSGLSLPPLRNWLGLHNMILLAGLMLCGGAAVLFYLTRAYSQSFPERQLTDRAETSFTQQSQGQLRRYVLLVMAFFVLLQVLLLLIDFQYLSQLEQNVEVDQIADFLALFGAGLGMVELATQWLISGRVIERFGIFRVAQFSPIVILGLSCLALTPLLPLFVTAVLLKFIDELLRYTLVASTSPVLFQPLPEAQRDRIQADVRGIAEPFSTGVTGLVLLLLIWIFQHLPFSKTAPEVAQLWQNLCFLGVTALLAWGWLRTVQRLRSKYLEMLVLSADWGQLKLSQVDAQGLRRELEDAMNRPEQAFDRDGYINLLIRTDPKTASQILAPRLPQLSPELQTQVLTVMLDYPNPAYAEWVRQLIQSAPPLVLAVALRYLWLSERLNLKPLRAYCRPSINPAVRGTAAALIMRQGTARDQVEAMDVLRRMLTHKQEQERIMGCRALGDTGYLQSLRLYMKPLLKDPSLAVRCAVLEAIGTTQAEDYYGSLLKGLYYKSTRPAARRALMRLGNDALPMLQKLAEDVYQPLLVRRYVWQTIGEIGSSEAIDRLINQLLTSWGSNREMLLRVLLKLPQERGIDAVADQLGRSGIETLMAQELQFLSHLYAARLDLQNDFQGETTQGSRLSNQLLQQALRNLEADAVTRLFLLMQFLYDPNQVRAAAFSLESESGEDRARGLEILDNLLDIPKKRALLNMLDATHDAERLQYLAEFAPYRPLSPQQRLRYLVDLRHFLSDWALACCFHLARENRWNLNPSQTFACLKSPTGFVREAVLAYLRLAAPQALKQTLPLLQQDSDPLVRAQVCQLMAELGLNPASEPPRLLPPSAGSSSPDPGDSSGSANLKQA</sequence>
<keyword evidence="4" id="KW-1133">Transmembrane helix</keyword>
<gene>
    <name evidence="5" type="ORF">KME07_02420</name>
</gene>
<feature type="transmembrane region" description="Helical" evidence="4">
    <location>
        <begin position="68"/>
        <end position="86"/>
    </location>
</feature>
<evidence type="ECO:0000256" key="4">
    <source>
        <dbReference type="SAM" id="Phobius"/>
    </source>
</evidence>
<evidence type="ECO:0000256" key="1">
    <source>
        <dbReference type="ARBA" id="ARBA00022549"/>
    </source>
</evidence>
<dbReference type="AlphaFoldDB" id="A0A951U3D7"/>
<dbReference type="GO" id="GO:0030089">
    <property type="term" value="C:phycobilisome"/>
    <property type="evidence" value="ECO:0007669"/>
    <property type="project" value="UniProtKB-KW"/>
</dbReference>
<feature type="transmembrane region" description="Helical" evidence="4">
    <location>
        <begin position="240"/>
        <end position="258"/>
    </location>
</feature>
<keyword evidence="4" id="KW-0812">Transmembrane</keyword>
<proteinExistence type="predicted"/>
<evidence type="ECO:0000313" key="5">
    <source>
        <dbReference type="EMBL" id="MBW4464281.1"/>
    </source>
</evidence>
<feature type="transmembrane region" description="Helical" evidence="4">
    <location>
        <begin position="33"/>
        <end position="56"/>
    </location>
</feature>
<dbReference type="InterPro" id="IPR011989">
    <property type="entry name" value="ARM-like"/>
</dbReference>
<keyword evidence="1" id="KW-0042">Antenna complex</keyword>
<evidence type="ECO:0000313" key="6">
    <source>
        <dbReference type="Proteomes" id="UP000707356"/>
    </source>
</evidence>
<feature type="transmembrane region" description="Helical" evidence="4">
    <location>
        <begin position="159"/>
        <end position="178"/>
    </location>
</feature>
<protein>
    <submittedName>
        <fullName evidence="5">MFS transporter</fullName>
    </submittedName>
</protein>
<feature type="transmembrane region" description="Helical" evidence="4">
    <location>
        <begin position="93"/>
        <end position="111"/>
    </location>
</feature>
<dbReference type="SUPFAM" id="SSF103473">
    <property type="entry name" value="MFS general substrate transporter"/>
    <property type="match status" value="1"/>
</dbReference>
<keyword evidence="4" id="KW-0472">Membrane</keyword>
<reference evidence="5" key="2">
    <citation type="journal article" date="2022" name="Microbiol. Resour. Announc.">
        <title>Metagenome Sequencing to Explore Phylogenomics of Terrestrial Cyanobacteria.</title>
        <authorList>
            <person name="Ward R.D."/>
            <person name="Stajich J.E."/>
            <person name="Johansen J.R."/>
            <person name="Huntemann M."/>
            <person name="Clum A."/>
            <person name="Foster B."/>
            <person name="Foster B."/>
            <person name="Roux S."/>
            <person name="Palaniappan K."/>
            <person name="Varghese N."/>
            <person name="Mukherjee S."/>
            <person name="Reddy T.B.K."/>
            <person name="Daum C."/>
            <person name="Copeland A."/>
            <person name="Chen I.A."/>
            <person name="Ivanova N.N."/>
            <person name="Kyrpides N.C."/>
            <person name="Shapiro N."/>
            <person name="Eloe-Fadrosh E.A."/>
            <person name="Pietrasiak N."/>
        </authorList>
    </citation>
    <scope>NUCLEOTIDE SEQUENCE</scope>
    <source>
        <strain evidence="5">GSE-TBD4-15B</strain>
    </source>
</reference>
<feature type="transmembrane region" description="Helical" evidence="4">
    <location>
        <begin position="383"/>
        <end position="400"/>
    </location>
</feature>
<feature type="transmembrane region" description="Helical" evidence="4">
    <location>
        <begin position="412"/>
        <end position="430"/>
    </location>
</feature>
<feature type="region of interest" description="Disordered" evidence="3">
    <location>
        <begin position="984"/>
        <end position="1015"/>
    </location>
</feature>
<dbReference type="InterPro" id="IPR016024">
    <property type="entry name" value="ARM-type_fold"/>
</dbReference>
<reference evidence="5" key="1">
    <citation type="submission" date="2021-05" db="EMBL/GenBank/DDBJ databases">
        <authorList>
            <person name="Pietrasiak N."/>
            <person name="Ward R."/>
            <person name="Stajich J.E."/>
            <person name="Kurbessoian T."/>
        </authorList>
    </citation>
    <scope>NUCLEOTIDE SEQUENCE</scope>
    <source>
        <strain evidence="5">GSE-TBD4-15B</strain>
    </source>
</reference>
<feature type="transmembrane region" description="Helical" evidence="4">
    <location>
        <begin position="317"/>
        <end position="339"/>
    </location>
</feature>
<feature type="transmembrane region" description="Helical" evidence="4">
    <location>
        <begin position="117"/>
        <end position="138"/>
    </location>
</feature>
<dbReference type="Gene3D" id="1.25.10.10">
    <property type="entry name" value="Leucine-rich Repeat Variant"/>
    <property type="match status" value="1"/>
</dbReference>
<feature type="transmembrane region" description="Helical" evidence="4">
    <location>
        <begin position="190"/>
        <end position="209"/>
    </location>
</feature>
<name>A0A951U3D7_9CYAN</name>
<dbReference type="SUPFAM" id="SSF48371">
    <property type="entry name" value="ARM repeat"/>
    <property type="match status" value="1"/>
</dbReference>
<evidence type="ECO:0000256" key="3">
    <source>
        <dbReference type="SAM" id="MobiDB-lite"/>
    </source>
</evidence>
<comment type="caution">
    <text evidence="5">The sequence shown here is derived from an EMBL/GenBank/DDBJ whole genome shotgun (WGS) entry which is preliminary data.</text>
</comment>
<dbReference type="InterPro" id="IPR036259">
    <property type="entry name" value="MFS_trans_sf"/>
</dbReference>
<feature type="compositionally biased region" description="Low complexity" evidence="3">
    <location>
        <begin position="993"/>
        <end position="1015"/>
    </location>
</feature>
<evidence type="ECO:0000256" key="2">
    <source>
        <dbReference type="ARBA" id="ARBA00022738"/>
    </source>
</evidence>
<dbReference type="Proteomes" id="UP000707356">
    <property type="component" value="Unassembled WGS sequence"/>
</dbReference>
<dbReference type="EMBL" id="JAHHHV010000010">
    <property type="protein sequence ID" value="MBW4464281.1"/>
    <property type="molecule type" value="Genomic_DNA"/>
</dbReference>